<dbReference type="Pfam" id="PF00665">
    <property type="entry name" value="rve"/>
    <property type="match status" value="1"/>
</dbReference>
<keyword evidence="6" id="KW-0695">RNA-directed DNA polymerase</keyword>
<evidence type="ECO:0000259" key="8">
    <source>
        <dbReference type="PROSITE" id="PS50994"/>
    </source>
</evidence>
<dbReference type="PROSITE" id="PS00141">
    <property type="entry name" value="ASP_PROTEASE"/>
    <property type="match status" value="1"/>
</dbReference>
<dbReference type="Gene3D" id="3.30.420.10">
    <property type="entry name" value="Ribonuclease H-like superfamily/Ribonuclease H"/>
    <property type="match status" value="1"/>
</dbReference>
<dbReference type="InterPro" id="IPR001584">
    <property type="entry name" value="Integrase_cat-core"/>
</dbReference>
<dbReference type="PANTHER" id="PTHR37984:SF5">
    <property type="entry name" value="PROTEIN NYNRIN-LIKE"/>
    <property type="match status" value="1"/>
</dbReference>
<evidence type="ECO:0000313" key="10">
    <source>
        <dbReference type="Proteomes" id="UP000570595"/>
    </source>
</evidence>
<dbReference type="SUPFAM" id="SSF53098">
    <property type="entry name" value="Ribonuclease H-like"/>
    <property type="match status" value="1"/>
</dbReference>
<dbReference type="PANTHER" id="PTHR37984">
    <property type="entry name" value="PROTEIN CBG26694"/>
    <property type="match status" value="1"/>
</dbReference>
<sequence length="706" mass="77968">VVYRKVPGHSNVDADQLSRLLQEWKAQDVVGIGSTTSTVQPSAIIPTEDFVGLITSGVGVNGGLSSENAEDSGKKDEIQLDDVQLDHIHKAQRLSSSLSPIIGVLKSNSEESDESIHKAKSAYQAEGYCLRNGLLNKLKYPHGDPLSSPRLVICIPTDIDDGSVIADNIITLYHTGNGHVCPRYVRWRVSKHYDIPGLTHRTKVICRRCSVCQASATKRVFNEYGGHLDLSARAVWRHVSTDLAGPLPVSKPHRYQYALIAIDDYSKFTFWRGLRTATSAETTSCLVDLFNEAGIPRRVRCDGGPSYKSKLFRSHMERLGVVISPTNAFAPWSNGLAERGVSSLKSLYRRMLAGGTKSDQWEHLLSRAIRKSNTKMLPGGVSPFQLFYGREFFEETAMKLGVDNDPYQVEGYKVDDVRLQLRDVYARTLEDRSYVPRPRRRPAVHSTVQVYRADKIGKSRYEDARYRVVRYEGMTAETGRSPDTTCCGAIKYDRCYFCGLVHLPTLYCPKEYDTFNKACERCGKKNHCAWCCKAEAPSSRSIQALSLGGPPTRDHAVPVHLNGSSCTFSALLDTGAQACVITMDALTRVPDFRLQSTNVTLVTADGGRPSVIGVAKSVSVRFLDAHEVKTDFIVVSNAMTRDVILSASILREMDAVWLLGRDQLVLGEEASKLAAALSGPKPSFSKSAVYQPVVELCNIAIDHAPE</sequence>
<comment type="caution">
    <text evidence="9">The sequence shown here is derived from an EMBL/GenBank/DDBJ whole genome shotgun (WGS) entry which is preliminary data.</text>
</comment>
<dbReference type="GO" id="GO:0015074">
    <property type="term" value="P:DNA integration"/>
    <property type="evidence" value="ECO:0007669"/>
    <property type="project" value="InterPro"/>
</dbReference>
<feature type="non-terminal residue" evidence="9">
    <location>
        <position position="1"/>
    </location>
</feature>
<dbReference type="GO" id="GO:0003676">
    <property type="term" value="F:nucleic acid binding"/>
    <property type="evidence" value="ECO:0007669"/>
    <property type="project" value="InterPro"/>
</dbReference>
<dbReference type="InterPro" id="IPR012337">
    <property type="entry name" value="RNaseH-like_sf"/>
</dbReference>
<feature type="domain" description="Integrase catalytic" evidence="8">
    <location>
        <begin position="230"/>
        <end position="391"/>
    </location>
</feature>
<name>A0A7J6KPN4_PEROL</name>
<keyword evidence="2" id="KW-0548">Nucleotidyltransferase</keyword>
<dbReference type="InterPro" id="IPR050951">
    <property type="entry name" value="Retrovirus_Pol_polyprotein"/>
</dbReference>
<dbReference type="CDD" id="cd00303">
    <property type="entry name" value="retropepsin_like"/>
    <property type="match status" value="1"/>
</dbReference>
<dbReference type="Gene3D" id="2.40.70.10">
    <property type="entry name" value="Acid Proteases"/>
    <property type="match status" value="1"/>
</dbReference>
<evidence type="ECO:0008006" key="11">
    <source>
        <dbReference type="Google" id="ProtNLM"/>
    </source>
</evidence>
<dbReference type="Pfam" id="PF17921">
    <property type="entry name" value="Integrase_H2C2"/>
    <property type="match status" value="1"/>
</dbReference>
<dbReference type="GO" id="GO:0004190">
    <property type="term" value="F:aspartic-type endopeptidase activity"/>
    <property type="evidence" value="ECO:0007669"/>
    <property type="project" value="InterPro"/>
</dbReference>
<dbReference type="Proteomes" id="UP000570595">
    <property type="component" value="Unassembled WGS sequence"/>
</dbReference>
<protein>
    <recommendedName>
        <fullName evidence="11">Endonuclease</fullName>
    </recommendedName>
</protein>
<keyword evidence="3" id="KW-0540">Nuclease</keyword>
<dbReference type="Pfam" id="PF13650">
    <property type="entry name" value="Asp_protease_2"/>
    <property type="match status" value="1"/>
</dbReference>
<dbReference type="GO" id="GO:0006508">
    <property type="term" value="P:proteolysis"/>
    <property type="evidence" value="ECO:0007669"/>
    <property type="project" value="InterPro"/>
</dbReference>
<evidence type="ECO:0000256" key="3">
    <source>
        <dbReference type="ARBA" id="ARBA00022722"/>
    </source>
</evidence>
<dbReference type="Gene3D" id="1.10.340.70">
    <property type="match status" value="1"/>
</dbReference>
<accession>A0A7J6KPN4</accession>
<dbReference type="PROSITE" id="PS50175">
    <property type="entry name" value="ASP_PROT_RETROV"/>
    <property type="match status" value="1"/>
</dbReference>
<dbReference type="InterPro" id="IPR041588">
    <property type="entry name" value="Integrase_H2C2"/>
</dbReference>
<dbReference type="InterPro" id="IPR021109">
    <property type="entry name" value="Peptidase_aspartic_dom_sf"/>
</dbReference>
<dbReference type="InterPro" id="IPR036397">
    <property type="entry name" value="RNaseH_sf"/>
</dbReference>
<feature type="non-terminal residue" evidence="9">
    <location>
        <position position="706"/>
    </location>
</feature>
<dbReference type="OrthoDB" id="440474at2759"/>
<evidence type="ECO:0000256" key="6">
    <source>
        <dbReference type="ARBA" id="ARBA00022918"/>
    </source>
</evidence>
<dbReference type="InterPro" id="IPR001969">
    <property type="entry name" value="Aspartic_peptidase_AS"/>
</dbReference>
<dbReference type="GO" id="GO:0004519">
    <property type="term" value="F:endonuclease activity"/>
    <property type="evidence" value="ECO:0007669"/>
    <property type="project" value="UniProtKB-KW"/>
</dbReference>
<dbReference type="InterPro" id="IPR001995">
    <property type="entry name" value="Peptidase_A2_cat"/>
</dbReference>
<keyword evidence="5" id="KW-0378">Hydrolase</keyword>
<evidence type="ECO:0000256" key="1">
    <source>
        <dbReference type="ARBA" id="ARBA00022679"/>
    </source>
</evidence>
<organism evidence="9 10">
    <name type="scientific">Perkinsus olseni</name>
    <name type="common">Perkinsus atlanticus</name>
    <dbReference type="NCBI Taxonomy" id="32597"/>
    <lineage>
        <taxon>Eukaryota</taxon>
        <taxon>Sar</taxon>
        <taxon>Alveolata</taxon>
        <taxon>Perkinsozoa</taxon>
        <taxon>Perkinsea</taxon>
        <taxon>Perkinsida</taxon>
        <taxon>Perkinsidae</taxon>
        <taxon>Perkinsus</taxon>
    </lineage>
</organism>
<evidence type="ECO:0000259" key="7">
    <source>
        <dbReference type="PROSITE" id="PS50175"/>
    </source>
</evidence>
<evidence type="ECO:0000256" key="4">
    <source>
        <dbReference type="ARBA" id="ARBA00022759"/>
    </source>
</evidence>
<evidence type="ECO:0000256" key="2">
    <source>
        <dbReference type="ARBA" id="ARBA00022695"/>
    </source>
</evidence>
<proteinExistence type="predicted"/>
<dbReference type="AlphaFoldDB" id="A0A7J6KPN4"/>
<dbReference type="EMBL" id="JABAHT010001539">
    <property type="protein sequence ID" value="KAF4648894.1"/>
    <property type="molecule type" value="Genomic_DNA"/>
</dbReference>
<dbReference type="GO" id="GO:0003964">
    <property type="term" value="F:RNA-directed DNA polymerase activity"/>
    <property type="evidence" value="ECO:0007669"/>
    <property type="project" value="UniProtKB-KW"/>
</dbReference>
<evidence type="ECO:0000256" key="5">
    <source>
        <dbReference type="ARBA" id="ARBA00022801"/>
    </source>
</evidence>
<dbReference type="PROSITE" id="PS50994">
    <property type="entry name" value="INTEGRASE"/>
    <property type="match status" value="1"/>
</dbReference>
<keyword evidence="1" id="KW-0808">Transferase</keyword>
<reference evidence="9 10" key="1">
    <citation type="submission" date="2020-04" db="EMBL/GenBank/DDBJ databases">
        <title>Perkinsus olseni comparative genomics.</title>
        <authorList>
            <person name="Bogema D.R."/>
        </authorList>
    </citation>
    <scope>NUCLEOTIDE SEQUENCE [LARGE SCALE GENOMIC DNA]</scope>
    <source>
        <strain evidence="9">ATCC PRA-179</strain>
    </source>
</reference>
<feature type="domain" description="Peptidase A2" evidence="7">
    <location>
        <begin position="568"/>
        <end position="663"/>
    </location>
</feature>
<keyword evidence="4" id="KW-0255">Endonuclease</keyword>
<gene>
    <name evidence="9" type="ORF">FOZ61_002035</name>
</gene>
<evidence type="ECO:0000313" key="9">
    <source>
        <dbReference type="EMBL" id="KAF4648894.1"/>
    </source>
</evidence>
<dbReference type="SUPFAM" id="SSF50630">
    <property type="entry name" value="Acid proteases"/>
    <property type="match status" value="1"/>
</dbReference>